<name>A0ACC3NFR3_9PEZI</name>
<keyword evidence="1" id="KW-0347">Helicase</keyword>
<proteinExistence type="predicted"/>
<reference evidence="1" key="1">
    <citation type="submission" date="2023-07" db="EMBL/GenBank/DDBJ databases">
        <title>Black Yeasts Isolated from many extreme environments.</title>
        <authorList>
            <person name="Coleine C."/>
            <person name="Stajich J.E."/>
            <person name="Selbmann L."/>
        </authorList>
    </citation>
    <scope>NUCLEOTIDE SEQUENCE</scope>
    <source>
        <strain evidence="1">CCFEE 5714</strain>
    </source>
</reference>
<dbReference type="Proteomes" id="UP001281147">
    <property type="component" value="Unassembled WGS sequence"/>
</dbReference>
<evidence type="ECO:0000313" key="1">
    <source>
        <dbReference type="EMBL" id="KAK3716159.1"/>
    </source>
</evidence>
<comment type="caution">
    <text evidence="1">The sequence shown here is derived from an EMBL/GenBank/DDBJ whole genome shotgun (WGS) entry which is preliminary data.</text>
</comment>
<sequence length="808" mass="90362">MAPGITGRTRPTKPKKHARTQKRKRDDVDVEKLEQAVSELDTKASYTSFSDLPLSAPTAEGLKSAHFSSLTDIQAKAIPLALKGSDILGAAKTGSGKTLAFLTPVLENLYRAQCIGADAGLGAIIISPTRELAIQIFDVLRKIGGKGHLFAAGLIIGGKGLREERDALARMNIVVCTPGRILQHLSQTSSFNVDNLRMLVLDEADRIMDMGFKKDVDAIIEYLPPDRQTLLFSATQTKRVSDLSRLALKEPEYISVHEAASTATPKTLQQNYTITPLPEKLDTLWSFLQSSKKAKILVFLSSGKQVRFVFESFRHMQPGIPLLHLHGRQKQTARLEITQKFSQAKYSCLFATDVVARGLDFPAVDWVIQVDCPEDADTYIHRVGRTARYEKAGRAVLFLDPSEEEGMLRRLEQKRVPIERINVRSKKQSSIKNQLQSMCFKDPSLKYLGQKAFASYVRSLHIQKDKDVFKLDGYPLEEFAASLGLPGAPRIKFLKADAEEVKRRKNAPRAEMALAESQDEEDEDGEEKIKGKNGGVRTKYDRMFERQNQDILADHYAKMLHDGDERDKVDLNKLDGEQVGDDDLFDVKRRIPAGEALSSDDDEGDATSLNGAVRAPGELGPKSITIPGATAPLILDSKRREKLLKSKAKLLKHVGGKGSKLVFDDDGNAHQIYELEDEADFKARGAADEQRARFLREEEERVREADQRDKVVAKEKRKEKREKRKEREREVVDGEVGGGSEEGGEEDLMANFAADAESGEDEEEEVEPQPKRQKKWFQKDVEAEEEEEKEIGTLDELEAEAQRLLGRS</sequence>
<organism evidence="1 2">
    <name type="scientific">Vermiconidia calcicola</name>
    <dbReference type="NCBI Taxonomy" id="1690605"/>
    <lineage>
        <taxon>Eukaryota</taxon>
        <taxon>Fungi</taxon>
        <taxon>Dikarya</taxon>
        <taxon>Ascomycota</taxon>
        <taxon>Pezizomycotina</taxon>
        <taxon>Dothideomycetes</taxon>
        <taxon>Dothideomycetidae</taxon>
        <taxon>Mycosphaerellales</taxon>
        <taxon>Extremaceae</taxon>
        <taxon>Vermiconidia</taxon>
    </lineage>
</organism>
<protein>
    <submittedName>
        <fullName evidence="1">ATP-dependent RNA helicase dbp4</fullName>
        <ecNumber evidence="1">3.6.4.13</ecNumber>
    </submittedName>
</protein>
<keyword evidence="1" id="KW-0067">ATP-binding</keyword>
<keyword evidence="1" id="KW-0547">Nucleotide-binding</keyword>
<keyword evidence="1" id="KW-0378">Hydrolase</keyword>
<gene>
    <name evidence="1" type="primary">DBP4_1</name>
    <name evidence="1" type="ORF">LTR37_006604</name>
</gene>
<keyword evidence="2" id="KW-1185">Reference proteome</keyword>
<accession>A0ACC3NFR3</accession>
<evidence type="ECO:0000313" key="2">
    <source>
        <dbReference type="Proteomes" id="UP001281147"/>
    </source>
</evidence>
<dbReference type="EMBL" id="JAUTXU010000044">
    <property type="protein sequence ID" value="KAK3716159.1"/>
    <property type="molecule type" value="Genomic_DNA"/>
</dbReference>
<dbReference type="EC" id="3.6.4.13" evidence="1"/>